<dbReference type="Gene3D" id="3.40.1090.10">
    <property type="entry name" value="Cytosolic phospholipase A2 catalytic domain"/>
    <property type="match status" value="1"/>
</dbReference>
<comment type="caution">
    <text evidence="3">The sequence shown here is derived from an EMBL/GenBank/DDBJ whole genome shotgun (WGS) entry which is preliminary data.</text>
</comment>
<feature type="domain" description="PNPLA" evidence="2">
    <location>
        <begin position="42"/>
        <end position="115"/>
    </location>
</feature>
<dbReference type="InterPro" id="IPR002641">
    <property type="entry name" value="PNPLA_dom"/>
</dbReference>
<sequence length="152" mass="16238">MLMQPPGSGVTPKVLDALVEAQPRPGCSRGQGDNTFAEETVTLLHCLVGSDWPDTFACTATHADSGDIHIFDSGSEISLPRAVAASCALPLVLPVIWICGRRYMDGGTHDPLNAAFARGHDLLIALSCQLPMIHRAAPKTGLFSIWKQCRST</sequence>
<dbReference type="Proteomes" id="UP000240429">
    <property type="component" value="Unassembled WGS sequence"/>
</dbReference>
<evidence type="ECO:0000313" key="4">
    <source>
        <dbReference type="Proteomes" id="UP000240429"/>
    </source>
</evidence>
<dbReference type="EMBL" id="PYBJ01000019">
    <property type="protein sequence ID" value="PSM40363.1"/>
    <property type="molecule type" value="Genomic_DNA"/>
</dbReference>
<dbReference type="SUPFAM" id="SSF52151">
    <property type="entry name" value="FabD/lysophospholipase-like"/>
    <property type="match status" value="1"/>
</dbReference>
<name>A0A2P8Q293_9ACTN</name>
<keyword evidence="4" id="KW-1185">Reference proteome</keyword>
<proteinExistence type="predicted"/>
<dbReference type="OrthoDB" id="2339873at2"/>
<evidence type="ECO:0000259" key="2">
    <source>
        <dbReference type="Pfam" id="PF01734"/>
    </source>
</evidence>
<gene>
    <name evidence="3" type="ORF">C6Y14_27115</name>
</gene>
<keyword evidence="1" id="KW-0443">Lipid metabolism</keyword>
<dbReference type="InterPro" id="IPR016035">
    <property type="entry name" value="Acyl_Trfase/lysoPLipase"/>
</dbReference>
<dbReference type="Pfam" id="PF01734">
    <property type="entry name" value="Patatin"/>
    <property type="match status" value="1"/>
</dbReference>
<dbReference type="RefSeq" id="WP_107019443.1">
    <property type="nucleotide sequence ID" value="NZ_KZ679048.1"/>
</dbReference>
<evidence type="ECO:0000313" key="3">
    <source>
        <dbReference type="EMBL" id="PSM40363.1"/>
    </source>
</evidence>
<organism evidence="3 4">
    <name type="scientific">Streptomyces dioscori</name>
    <dbReference type="NCBI Taxonomy" id="2109333"/>
    <lineage>
        <taxon>Bacteria</taxon>
        <taxon>Bacillati</taxon>
        <taxon>Actinomycetota</taxon>
        <taxon>Actinomycetes</taxon>
        <taxon>Kitasatosporales</taxon>
        <taxon>Streptomycetaceae</taxon>
        <taxon>Streptomyces</taxon>
        <taxon>Streptomyces aurantiacus group</taxon>
    </lineage>
</organism>
<reference evidence="3 4" key="1">
    <citation type="submission" date="2018-03" db="EMBL/GenBank/DDBJ databases">
        <title>Streptomyces dioscori sp. nov., a novel endophytic actinobacterium isolated from bulbil of Dioscorea bulbifera L.</title>
        <authorList>
            <person name="Zhikuan W."/>
        </authorList>
    </citation>
    <scope>NUCLEOTIDE SEQUENCE [LARGE SCALE GENOMIC DNA]</scope>
    <source>
        <strain evidence="3 4">A217</strain>
    </source>
</reference>
<protein>
    <recommendedName>
        <fullName evidence="2">PNPLA domain-containing protein</fullName>
    </recommendedName>
</protein>
<dbReference type="AlphaFoldDB" id="A0A2P8Q293"/>
<accession>A0A2P8Q293</accession>
<evidence type="ECO:0000256" key="1">
    <source>
        <dbReference type="ARBA" id="ARBA00023098"/>
    </source>
</evidence>
<dbReference type="GO" id="GO:0006629">
    <property type="term" value="P:lipid metabolic process"/>
    <property type="evidence" value="ECO:0007669"/>
    <property type="project" value="UniProtKB-KW"/>
</dbReference>